<keyword evidence="2" id="KW-0732">Signal</keyword>
<evidence type="ECO:0008006" key="5">
    <source>
        <dbReference type="Google" id="ProtNLM"/>
    </source>
</evidence>
<evidence type="ECO:0000256" key="1">
    <source>
        <dbReference type="SAM" id="MobiDB-lite"/>
    </source>
</evidence>
<accession>A0A345Y0V3</accession>
<proteinExistence type="predicted"/>
<dbReference type="EMBL" id="CP031320">
    <property type="protein sequence ID" value="AXK37519.1"/>
    <property type="molecule type" value="Genomic_DNA"/>
</dbReference>
<evidence type="ECO:0000313" key="4">
    <source>
        <dbReference type="Proteomes" id="UP000254425"/>
    </source>
</evidence>
<keyword evidence="4" id="KW-1185">Reference proteome</keyword>
<feature type="signal peptide" evidence="2">
    <location>
        <begin position="1"/>
        <end position="24"/>
    </location>
</feature>
<feature type="region of interest" description="Disordered" evidence="1">
    <location>
        <begin position="32"/>
        <end position="129"/>
    </location>
</feature>
<gene>
    <name evidence="3" type="ORF">DVA86_21140</name>
</gene>
<reference evidence="3 4" key="1">
    <citation type="submission" date="2018-07" db="EMBL/GenBank/DDBJ databases">
        <title>Draft genome of the type strain Streptomyces armeniacus ATCC 15676.</title>
        <authorList>
            <person name="Labana P."/>
            <person name="Gosse J.T."/>
            <person name="Boddy C.N."/>
        </authorList>
    </citation>
    <scope>NUCLEOTIDE SEQUENCE [LARGE SCALE GENOMIC DNA]</scope>
    <source>
        <strain evidence="3 4">ATCC 15676</strain>
    </source>
</reference>
<name>A0A345Y0V3_9ACTN</name>
<evidence type="ECO:0000256" key="2">
    <source>
        <dbReference type="SAM" id="SignalP"/>
    </source>
</evidence>
<feature type="chain" id="PRO_5038662914" description="Serine/threonine protein kinase" evidence="2">
    <location>
        <begin position="25"/>
        <end position="246"/>
    </location>
</feature>
<protein>
    <recommendedName>
        <fullName evidence="5">Serine/threonine protein kinase</fullName>
    </recommendedName>
</protein>
<evidence type="ECO:0000313" key="3">
    <source>
        <dbReference type="EMBL" id="AXK37519.1"/>
    </source>
</evidence>
<dbReference type="RefSeq" id="WP_208880481.1">
    <property type="nucleotide sequence ID" value="NZ_CP031320.1"/>
</dbReference>
<dbReference type="KEGG" id="sarm:DVA86_21140"/>
<organism evidence="3 4">
    <name type="scientific">Streptomyces armeniacus</name>
    <dbReference type="NCBI Taxonomy" id="83291"/>
    <lineage>
        <taxon>Bacteria</taxon>
        <taxon>Bacillati</taxon>
        <taxon>Actinomycetota</taxon>
        <taxon>Actinomycetes</taxon>
        <taxon>Kitasatosporales</taxon>
        <taxon>Streptomycetaceae</taxon>
        <taxon>Streptomyces</taxon>
    </lineage>
</organism>
<dbReference type="Proteomes" id="UP000254425">
    <property type="component" value="Chromosome"/>
</dbReference>
<feature type="compositionally biased region" description="Low complexity" evidence="1">
    <location>
        <begin position="50"/>
        <end position="69"/>
    </location>
</feature>
<feature type="compositionally biased region" description="Low complexity" evidence="1">
    <location>
        <begin position="100"/>
        <end position="115"/>
    </location>
</feature>
<dbReference type="AlphaFoldDB" id="A0A345Y0V3"/>
<sequence>MSQPQQQRASRLRTAALASTVALAAALPLAVATADTSGPGSAGSRMTSVPPSATRLSAPSAASPSGPRASPGPPASPARPSVRDEAGSSGGARDTDRGRPVGATAPAAPAAPAVPDSSGHGRLTASCGPELTSPGGLQAQTCVLEENGRTWARTYHHNTSGERVRAVLSLLGPDGRTVRVSCVVEAAARPGLCETPRDAAAVTARAADGVDRSPEQVYSAVAEFASLSGDRLLLRAGSNSPRLAAS</sequence>